<organism evidence="2 3">
    <name type="scientific">Desulfosarcina widdelii</name>
    <dbReference type="NCBI Taxonomy" id="947919"/>
    <lineage>
        <taxon>Bacteria</taxon>
        <taxon>Pseudomonadati</taxon>
        <taxon>Thermodesulfobacteriota</taxon>
        <taxon>Desulfobacteria</taxon>
        <taxon>Desulfobacterales</taxon>
        <taxon>Desulfosarcinaceae</taxon>
        <taxon>Desulfosarcina</taxon>
    </lineage>
</organism>
<dbReference type="OrthoDB" id="9769774at2"/>
<dbReference type="EMBL" id="AP021875">
    <property type="protein sequence ID" value="BBO73222.1"/>
    <property type="molecule type" value="Genomic_DNA"/>
</dbReference>
<dbReference type="AlphaFoldDB" id="A0A5K7YTR2"/>
<dbReference type="KEGG" id="dwd:DSCW_06390"/>
<evidence type="ECO:0000313" key="3">
    <source>
        <dbReference type="Proteomes" id="UP000427769"/>
    </source>
</evidence>
<gene>
    <name evidence="2" type="ORF">DSCW_06390</name>
</gene>
<dbReference type="GO" id="GO:0005886">
    <property type="term" value="C:plasma membrane"/>
    <property type="evidence" value="ECO:0007669"/>
    <property type="project" value="TreeGrafter"/>
</dbReference>
<dbReference type="Pfam" id="PF01814">
    <property type="entry name" value="Hemerythrin"/>
    <property type="match status" value="1"/>
</dbReference>
<accession>A0A5K7YTR2</accession>
<name>A0A5K7YTR2_9BACT</name>
<sequence>MQARGPLMIEHRLIERMLNVLKGVLAKIESNHELDPVFVDIAVDFIRVYADRTHHGKEEDILFRELNKKGLKSEDYQIMKELIDEHVFGRQTTKALVEANTRYRNGDETALADITANLKTLIDFYPIHIEKEDKIFFPRSRTYLTDEEDRAMLEEFREFDRNMIHEKYKSTVERFES</sequence>
<dbReference type="CDD" id="cd12108">
    <property type="entry name" value="Hr-like"/>
    <property type="match status" value="1"/>
</dbReference>
<proteinExistence type="predicted"/>
<dbReference type="PANTHER" id="PTHR39966">
    <property type="entry name" value="BLL2471 PROTEIN-RELATED"/>
    <property type="match status" value="1"/>
</dbReference>
<evidence type="ECO:0000259" key="1">
    <source>
        <dbReference type="Pfam" id="PF01814"/>
    </source>
</evidence>
<feature type="domain" description="Hemerythrin-like" evidence="1">
    <location>
        <begin position="8"/>
        <end position="139"/>
    </location>
</feature>
<protein>
    <submittedName>
        <fullName evidence="2">Hemerythrin</fullName>
    </submittedName>
</protein>
<dbReference type="Gene3D" id="1.20.120.520">
    <property type="entry name" value="nmb1532 protein domain like"/>
    <property type="match status" value="1"/>
</dbReference>
<dbReference type="RefSeq" id="WP_155302352.1">
    <property type="nucleotide sequence ID" value="NZ_AP021875.1"/>
</dbReference>
<evidence type="ECO:0000313" key="2">
    <source>
        <dbReference type="EMBL" id="BBO73222.1"/>
    </source>
</evidence>
<reference evidence="2 3" key="1">
    <citation type="submission" date="2019-11" db="EMBL/GenBank/DDBJ databases">
        <title>Comparative genomics of hydrocarbon-degrading Desulfosarcina strains.</title>
        <authorList>
            <person name="Watanabe M."/>
            <person name="Kojima H."/>
            <person name="Fukui M."/>
        </authorList>
    </citation>
    <scope>NUCLEOTIDE SEQUENCE [LARGE SCALE GENOMIC DNA]</scope>
    <source>
        <strain evidence="2 3">PP31</strain>
    </source>
</reference>
<keyword evidence="3" id="KW-1185">Reference proteome</keyword>
<dbReference type="Proteomes" id="UP000427769">
    <property type="component" value="Chromosome"/>
</dbReference>
<dbReference type="PANTHER" id="PTHR39966:SF1">
    <property type="entry name" value="HEMERYTHRIN-LIKE DOMAIN-CONTAINING PROTEIN"/>
    <property type="match status" value="1"/>
</dbReference>
<dbReference type="InterPro" id="IPR012312">
    <property type="entry name" value="Hemerythrin-like"/>
</dbReference>